<dbReference type="PANTHER" id="PTHR43742">
    <property type="entry name" value="TRIMETHYLAMINE-N-OXIDE REDUCTASE"/>
    <property type="match status" value="1"/>
</dbReference>
<dbReference type="InterPro" id="IPR006656">
    <property type="entry name" value="Mopterin_OxRdtase"/>
</dbReference>
<dbReference type="InterPro" id="IPR006657">
    <property type="entry name" value="MoPterin_dinucl-bd_dom"/>
</dbReference>
<dbReference type="GO" id="GO:0043546">
    <property type="term" value="F:molybdopterin cofactor binding"/>
    <property type="evidence" value="ECO:0007669"/>
    <property type="project" value="InterPro"/>
</dbReference>
<dbReference type="Pfam" id="PF04879">
    <property type="entry name" value="Molybdop_Fe4S4"/>
    <property type="match status" value="1"/>
</dbReference>
<dbReference type="Gene3D" id="2.40.40.20">
    <property type="match status" value="1"/>
</dbReference>
<evidence type="ECO:0000313" key="9">
    <source>
        <dbReference type="Proteomes" id="UP000220340"/>
    </source>
</evidence>
<evidence type="ECO:0000256" key="1">
    <source>
        <dbReference type="ARBA" id="ARBA00010312"/>
    </source>
</evidence>
<sequence length="722" mass="76365">MATEDTTHKTLCAVCHNCCPIEVDVVAGRAVKVRGNKANRHYDGFTCVKGRGQLEYHYSPDRLLQSLKRGPDGGYAPISSAQAMDEIAARLQGLLDDHGPRSISAYFGTQAFQSAGASMPVIKGFLAGIGTPMVFESVTIDQPGKAIAPALHGMWLGGRYGPDEADVLMLIGANPLVSMLGLPLGNHGKWLTQKLESGGRLIVIDPRRTETARRAELFLQPLPGHDVAILAAMIKVILAEDLIDSQFVADNVVGLADLRAAVEPFDPGTVAAAADLDPDDLVTAARMFAGASRGYIDAGTGPNMAQSGTLLEYLILNLGALCGNRRRAGEVVADPVSLYPALPAVAQALPPYPPNGLGEAMRVRGLSNSAAGMPVSGLAEEILTPGEGQVRALFSIGGNPIAAWPDQIRTAEAMSALDLLVQIDPFMSHTARYADYVIAPRMPLETPHVSQILDYLQAAGIGPGAPYAYYGPAVLDAPEGSDLLTEWEFFYGLAQRMDVQIDAPHPLGVVGPVPLDMTHPPTEEELLDIVCQGSRIPLDLVRGHPDGVEGDLAAEPATVVAPADPNAPTHLDVANPQMLVDLAGAAHDLARGHTADMMLISRREMHTTNSSYNAMAARGGRRHNPAYLNPEDAARLGVAPDELVCITSPRAAVIAIVSLDESVRPGVVSMSHAYGNAFPDVDTPTQDGASTARLADVTVDFDRYSGQPRMSAIPVTVTPAPR</sequence>
<dbReference type="AlphaFoldDB" id="A0A1Q4HBK0"/>
<dbReference type="Proteomes" id="UP000191039">
    <property type="component" value="Unassembled WGS sequence"/>
</dbReference>
<accession>A0A1Q4HBK0</accession>
<dbReference type="GO" id="GO:0016491">
    <property type="term" value="F:oxidoreductase activity"/>
    <property type="evidence" value="ECO:0007669"/>
    <property type="project" value="InterPro"/>
</dbReference>
<dbReference type="Pfam" id="PF01568">
    <property type="entry name" value="Molydop_binding"/>
    <property type="match status" value="1"/>
</dbReference>
<dbReference type="InterPro" id="IPR006963">
    <property type="entry name" value="Mopterin_OxRdtase_4Fe-4S_dom"/>
</dbReference>
<feature type="domain" description="4Fe-4S Mo/W bis-MGD-type" evidence="5">
    <location>
        <begin position="5"/>
        <end position="61"/>
    </location>
</feature>
<protein>
    <submittedName>
        <fullName evidence="7">Molybdopterin dinucleotide-binding protein</fullName>
    </submittedName>
</protein>
<keyword evidence="3" id="KW-0408">Iron</keyword>
<dbReference type="InterPro" id="IPR009010">
    <property type="entry name" value="Asp_de-COase-like_dom_sf"/>
</dbReference>
<evidence type="ECO:0000256" key="4">
    <source>
        <dbReference type="ARBA" id="ARBA00023014"/>
    </source>
</evidence>
<gene>
    <name evidence="6" type="ORF">BV510_08955</name>
    <name evidence="7" type="ORF">CRI78_26505</name>
</gene>
<dbReference type="PROSITE" id="PS51669">
    <property type="entry name" value="4FE4S_MOW_BIS_MGD"/>
    <property type="match status" value="1"/>
</dbReference>
<dbReference type="EMBL" id="MIJD01000070">
    <property type="protein sequence ID" value="OPE54679.1"/>
    <property type="molecule type" value="Genomic_DNA"/>
</dbReference>
<dbReference type="SUPFAM" id="SSF53706">
    <property type="entry name" value="Formate dehydrogenase/DMSO reductase, domains 1-3"/>
    <property type="match status" value="1"/>
</dbReference>
<dbReference type="InterPro" id="IPR050612">
    <property type="entry name" value="Prok_Mopterin_Oxidored"/>
</dbReference>
<evidence type="ECO:0000313" key="8">
    <source>
        <dbReference type="Proteomes" id="UP000191039"/>
    </source>
</evidence>
<evidence type="ECO:0000313" key="6">
    <source>
        <dbReference type="EMBL" id="OPE54679.1"/>
    </source>
</evidence>
<dbReference type="OrthoDB" id="7376058at2"/>
<keyword evidence="9" id="KW-1185">Reference proteome</keyword>
<dbReference type="SMART" id="SM00926">
    <property type="entry name" value="Molybdop_Fe4S4"/>
    <property type="match status" value="1"/>
</dbReference>
<organism evidence="6 8">
    <name type="scientific">Mycolicibacterium diernhoferi</name>
    <dbReference type="NCBI Taxonomy" id="1801"/>
    <lineage>
        <taxon>Bacteria</taxon>
        <taxon>Bacillati</taxon>
        <taxon>Actinomycetota</taxon>
        <taxon>Actinomycetes</taxon>
        <taxon>Mycobacteriales</taxon>
        <taxon>Mycobacteriaceae</taxon>
        <taxon>Mycolicibacterium</taxon>
    </lineage>
</organism>
<dbReference type="GO" id="GO:0051536">
    <property type="term" value="F:iron-sulfur cluster binding"/>
    <property type="evidence" value="ECO:0007669"/>
    <property type="project" value="UniProtKB-KW"/>
</dbReference>
<reference evidence="7 9" key="2">
    <citation type="submission" date="2017-10" db="EMBL/GenBank/DDBJ databases">
        <title>The new phylogeny of genus Mycobacterium.</title>
        <authorList>
            <person name="Tortoli E."/>
            <person name="Trovato A."/>
            <person name="Cirillo D.M."/>
        </authorList>
    </citation>
    <scope>NUCLEOTIDE SEQUENCE [LARGE SCALE GENOMIC DNA]</scope>
    <source>
        <strain evidence="7 9">IP141170001</strain>
    </source>
</reference>
<dbReference type="PANTHER" id="PTHR43742:SF2">
    <property type="entry name" value="ASSIMILATORY NITRATE REDUCTASE CATALYTIC SUBUNIT"/>
    <property type="match status" value="1"/>
</dbReference>
<dbReference type="Pfam" id="PF00384">
    <property type="entry name" value="Molybdopterin"/>
    <property type="match status" value="1"/>
</dbReference>
<dbReference type="SUPFAM" id="SSF50692">
    <property type="entry name" value="ADC-like"/>
    <property type="match status" value="1"/>
</dbReference>
<dbReference type="Proteomes" id="UP000220340">
    <property type="component" value="Unassembled WGS sequence"/>
</dbReference>
<dbReference type="Gene3D" id="2.20.25.90">
    <property type="entry name" value="ADC-like domains"/>
    <property type="match status" value="1"/>
</dbReference>
<comment type="caution">
    <text evidence="6">The sequence shown here is derived from an EMBL/GenBank/DDBJ whole genome shotgun (WGS) entry which is preliminary data.</text>
</comment>
<evidence type="ECO:0000256" key="2">
    <source>
        <dbReference type="ARBA" id="ARBA00022723"/>
    </source>
</evidence>
<keyword evidence="2" id="KW-0479">Metal-binding</keyword>
<name>A0A1Q4HBK0_9MYCO</name>
<dbReference type="Gene3D" id="3.40.50.740">
    <property type="match status" value="1"/>
</dbReference>
<keyword evidence="4" id="KW-0411">Iron-sulfur</keyword>
<dbReference type="STRING" id="1801.BRW64_16615"/>
<reference evidence="6 8" key="1">
    <citation type="submission" date="2016-09" db="EMBL/GenBank/DDBJ databases">
        <title>genome sequences of unsequenced Mycobacteria.</title>
        <authorList>
            <person name="Greninger A.L."/>
            <person name="Jerome K.R."/>
            <person name="Mcnair B."/>
            <person name="Wallis C."/>
            <person name="Fang F."/>
        </authorList>
    </citation>
    <scope>NUCLEOTIDE SEQUENCE [LARGE SCALE GENOMIC DNA]</scope>
    <source>
        <strain evidence="6 8">BM1</strain>
    </source>
</reference>
<evidence type="ECO:0000256" key="3">
    <source>
        <dbReference type="ARBA" id="ARBA00023004"/>
    </source>
</evidence>
<evidence type="ECO:0000313" key="7">
    <source>
        <dbReference type="EMBL" id="PEG51462.1"/>
    </source>
</evidence>
<dbReference type="RefSeq" id="WP_073857350.1">
    <property type="nucleotide sequence ID" value="NZ_BAAATC010000021.1"/>
</dbReference>
<dbReference type="Gene3D" id="3.40.228.10">
    <property type="entry name" value="Dimethylsulfoxide Reductase, domain 2"/>
    <property type="match status" value="1"/>
</dbReference>
<evidence type="ECO:0000259" key="5">
    <source>
        <dbReference type="PROSITE" id="PS51669"/>
    </source>
</evidence>
<comment type="similarity">
    <text evidence="1">Belongs to the prokaryotic molybdopterin-containing oxidoreductase family.</text>
</comment>
<proteinExistence type="inferred from homology"/>
<dbReference type="EMBL" id="PDCR01000051">
    <property type="protein sequence ID" value="PEG51462.1"/>
    <property type="molecule type" value="Genomic_DNA"/>
</dbReference>
<dbReference type="GO" id="GO:0046872">
    <property type="term" value="F:metal ion binding"/>
    <property type="evidence" value="ECO:0007669"/>
    <property type="project" value="UniProtKB-KW"/>
</dbReference>